<dbReference type="STRING" id="1666911.HLUCCA11_15720"/>
<dbReference type="InterPro" id="IPR054637">
    <property type="entry name" value="Asr1405_Asl0597-like"/>
</dbReference>
<dbReference type="NCBIfam" id="NF045598">
    <property type="entry name" value="asr1405_asl0597"/>
    <property type="match status" value="1"/>
</dbReference>
<evidence type="ECO:0000313" key="2">
    <source>
        <dbReference type="Proteomes" id="UP000050465"/>
    </source>
</evidence>
<dbReference type="EMBL" id="LJZR01000022">
    <property type="protein sequence ID" value="KPQ34196.1"/>
    <property type="molecule type" value="Genomic_DNA"/>
</dbReference>
<reference evidence="1 2" key="1">
    <citation type="submission" date="2015-09" db="EMBL/GenBank/DDBJ databases">
        <title>Identification and resolution of microdiversity through metagenomic sequencing of parallel consortia.</title>
        <authorList>
            <person name="Nelson W.C."/>
            <person name="Romine M.F."/>
            <person name="Lindemann S.R."/>
        </authorList>
    </citation>
    <scope>NUCLEOTIDE SEQUENCE [LARGE SCALE GENOMIC DNA]</scope>
    <source>
        <strain evidence="1">Ana</strain>
    </source>
</reference>
<protein>
    <submittedName>
        <fullName evidence="1">Neurogenesis glycoprotein</fullName>
    </submittedName>
</protein>
<dbReference type="AlphaFoldDB" id="A0A0P7ZMT2"/>
<organism evidence="1 2">
    <name type="scientific">Phormidesmis priestleyi Ana</name>
    <dbReference type="NCBI Taxonomy" id="1666911"/>
    <lineage>
        <taxon>Bacteria</taxon>
        <taxon>Bacillati</taxon>
        <taxon>Cyanobacteriota</taxon>
        <taxon>Cyanophyceae</taxon>
        <taxon>Leptolyngbyales</taxon>
        <taxon>Leptolyngbyaceae</taxon>
        <taxon>Phormidesmis</taxon>
    </lineage>
</organism>
<comment type="caution">
    <text evidence="1">The sequence shown here is derived from an EMBL/GenBank/DDBJ whole genome shotgun (WGS) entry which is preliminary data.</text>
</comment>
<accession>A0A0P7ZMT2</accession>
<gene>
    <name evidence="1" type="ORF">HLUCCA11_15720</name>
</gene>
<sequence>MLMSNSVFSGFTSGSASSSHESATPTLDELTNITVCCEDRWQVYHRLQELDISCQCSSFEPLQVTIKTASEAIQLWSIVKRVSQPQQSLIRDLTVSWQLPCYRANT</sequence>
<name>A0A0P7ZMT2_9CYAN</name>
<evidence type="ECO:0000313" key="1">
    <source>
        <dbReference type="EMBL" id="KPQ34196.1"/>
    </source>
</evidence>
<proteinExistence type="predicted"/>
<dbReference type="Proteomes" id="UP000050465">
    <property type="component" value="Unassembled WGS sequence"/>
</dbReference>